<dbReference type="Proteomes" id="UP000494245">
    <property type="component" value="Unassembled WGS sequence"/>
</dbReference>
<comment type="caution">
    <text evidence="1">The sequence shown here is derived from an EMBL/GenBank/DDBJ whole genome shotgun (WGS) entry which is preliminary data.</text>
</comment>
<dbReference type="EMBL" id="BLTE01000001">
    <property type="protein sequence ID" value="GFK92356.1"/>
    <property type="molecule type" value="Genomic_DNA"/>
</dbReference>
<reference evidence="1 2" key="2">
    <citation type="submission" date="2020-05" db="EMBL/GenBank/DDBJ databases">
        <title>Draft genome sequence of Desulfovibrio sp. strainFSS-1.</title>
        <authorList>
            <person name="Shimoshige H."/>
            <person name="Kobayashi H."/>
            <person name="Maekawa T."/>
        </authorList>
    </citation>
    <scope>NUCLEOTIDE SEQUENCE [LARGE SCALE GENOMIC DNA]</scope>
    <source>
        <strain evidence="1 2">SIID29052-01</strain>
    </source>
</reference>
<evidence type="ECO:0000313" key="2">
    <source>
        <dbReference type="Proteomes" id="UP000494245"/>
    </source>
</evidence>
<reference evidence="1 2" key="1">
    <citation type="submission" date="2020-04" db="EMBL/GenBank/DDBJ databases">
        <authorList>
            <consortium name="Desulfovibrio sp. FSS-1 genome sequencing consortium"/>
            <person name="Shimoshige H."/>
            <person name="Kobayashi H."/>
            <person name="Maekawa T."/>
        </authorList>
    </citation>
    <scope>NUCLEOTIDE SEQUENCE [LARGE SCALE GENOMIC DNA]</scope>
    <source>
        <strain evidence="1 2">SIID29052-01</strain>
    </source>
</reference>
<evidence type="ECO:0000313" key="1">
    <source>
        <dbReference type="EMBL" id="GFK92356.1"/>
    </source>
</evidence>
<name>A0A6V8LRF5_9BACT</name>
<accession>A0A6V8LRF5</accession>
<dbReference type="RefSeq" id="WP_173080396.1">
    <property type="nucleotide sequence ID" value="NZ_BLTE01000001.1"/>
</dbReference>
<organism evidence="1 2">
    <name type="scientific">Fundidesulfovibrio magnetotacticus</name>
    <dbReference type="NCBI Taxonomy" id="2730080"/>
    <lineage>
        <taxon>Bacteria</taxon>
        <taxon>Pseudomonadati</taxon>
        <taxon>Thermodesulfobacteriota</taxon>
        <taxon>Desulfovibrionia</taxon>
        <taxon>Desulfovibrionales</taxon>
        <taxon>Desulfovibrionaceae</taxon>
        <taxon>Fundidesulfovibrio</taxon>
    </lineage>
</organism>
<proteinExistence type="predicted"/>
<protein>
    <submittedName>
        <fullName evidence="1">Uncharacterized protein</fullName>
    </submittedName>
</protein>
<sequence>MITHRDVTCLNKLAPLAQLLEMLGGIEQPAVRTPEVFLAMSRDVWRVYWFLSARLGDELLAHSGAPCDDAYFAALERRVEQALERDHACLPGEHCRRCE</sequence>
<gene>
    <name evidence="1" type="ORF">NNJEOMEG_00181</name>
</gene>
<keyword evidence="2" id="KW-1185">Reference proteome</keyword>
<dbReference type="AlphaFoldDB" id="A0A6V8LRF5"/>